<accession>A0A9Q0BJV1</accession>
<evidence type="ECO:0000313" key="2">
    <source>
        <dbReference type="Proteomes" id="UP001059596"/>
    </source>
</evidence>
<dbReference type="Proteomes" id="UP001059596">
    <property type="component" value="Unassembled WGS sequence"/>
</dbReference>
<comment type="caution">
    <text evidence="1">The sequence shown here is derived from an EMBL/GenBank/DDBJ whole genome shotgun (WGS) entry which is preliminary data.</text>
</comment>
<evidence type="ECO:0000313" key="1">
    <source>
        <dbReference type="EMBL" id="KAI8034551.1"/>
    </source>
</evidence>
<dbReference type="AlphaFoldDB" id="A0A9Q0BJV1"/>
<gene>
    <name evidence="1" type="ORF">M5D96_012667</name>
</gene>
<protein>
    <submittedName>
        <fullName evidence="1">Uncharacterized protein</fullName>
    </submittedName>
</protein>
<keyword evidence="2" id="KW-1185">Reference proteome</keyword>
<proteinExistence type="predicted"/>
<dbReference type="EMBL" id="JAMKOV010000068">
    <property type="protein sequence ID" value="KAI8034551.1"/>
    <property type="molecule type" value="Genomic_DNA"/>
</dbReference>
<feature type="non-terminal residue" evidence="1">
    <location>
        <position position="40"/>
    </location>
</feature>
<sequence length="40" mass="4578">LKTTEGQYRRVSKSRPGRTELATIALDYWSAGNLRISIIR</sequence>
<name>A0A9Q0BJV1_9MUSC</name>
<reference evidence="1" key="1">
    <citation type="journal article" date="2023" name="Genome Biol. Evol.">
        <title>Long-read-based Genome Assembly of Drosophila gunungcola Reveals Fewer Chemosensory Genes in Flower-breeding Species.</title>
        <authorList>
            <person name="Negi A."/>
            <person name="Liao B.Y."/>
            <person name="Yeh S.D."/>
        </authorList>
    </citation>
    <scope>NUCLEOTIDE SEQUENCE</scope>
    <source>
        <strain evidence="1">Sukarami</strain>
    </source>
</reference>
<organism evidence="1 2">
    <name type="scientific">Drosophila gunungcola</name>
    <name type="common">fruit fly</name>
    <dbReference type="NCBI Taxonomy" id="103775"/>
    <lineage>
        <taxon>Eukaryota</taxon>
        <taxon>Metazoa</taxon>
        <taxon>Ecdysozoa</taxon>
        <taxon>Arthropoda</taxon>
        <taxon>Hexapoda</taxon>
        <taxon>Insecta</taxon>
        <taxon>Pterygota</taxon>
        <taxon>Neoptera</taxon>
        <taxon>Endopterygota</taxon>
        <taxon>Diptera</taxon>
        <taxon>Brachycera</taxon>
        <taxon>Muscomorpha</taxon>
        <taxon>Ephydroidea</taxon>
        <taxon>Drosophilidae</taxon>
        <taxon>Drosophila</taxon>
        <taxon>Sophophora</taxon>
    </lineage>
</organism>
<feature type="non-terminal residue" evidence="1">
    <location>
        <position position="1"/>
    </location>
</feature>